<dbReference type="GO" id="GO:0004674">
    <property type="term" value="F:protein serine/threonine kinase activity"/>
    <property type="evidence" value="ECO:0007669"/>
    <property type="project" value="UniProtKB-KW"/>
</dbReference>
<dbReference type="Gene3D" id="1.10.510.10">
    <property type="entry name" value="Transferase(Phosphotransferase) domain 1"/>
    <property type="match status" value="1"/>
</dbReference>
<accession>A0A9W8IF01</accession>
<dbReference type="GO" id="GO:0005737">
    <property type="term" value="C:cytoplasm"/>
    <property type="evidence" value="ECO:0007669"/>
    <property type="project" value="TreeGrafter"/>
</dbReference>
<name>A0A9W8IF01_9FUNG</name>
<feature type="domain" description="Protein kinase" evidence="9">
    <location>
        <begin position="49"/>
        <end position="312"/>
    </location>
</feature>
<comment type="caution">
    <text evidence="11">The sequence shown here is derived from an EMBL/GenBank/DDBJ whole genome shotgun (WGS) entry which is preliminary data.</text>
</comment>
<evidence type="ECO:0000256" key="7">
    <source>
        <dbReference type="RuleBase" id="RU361162"/>
    </source>
</evidence>
<dbReference type="PANTHER" id="PTHR24345">
    <property type="entry name" value="SERINE/THREONINE-PROTEIN KINASE PLK"/>
    <property type="match status" value="1"/>
</dbReference>
<gene>
    <name evidence="11" type="primary">CDC5</name>
    <name evidence="11" type="ORF">IWW36_000873</name>
</gene>
<dbReference type="PROSITE" id="PS00107">
    <property type="entry name" value="PROTEIN_KINASE_ATP"/>
    <property type="match status" value="1"/>
</dbReference>
<dbReference type="InterPro" id="IPR008271">
    <property type="entry name" value="Ser/Thr_kinase_AS"/>
</dbReference>
<evidence type="ECO:0000313" key="11">
    <source>
        <dbReference type="EMBL" id="KAJ2851728.1"/>
    </source>
</evidence>
<dbReference type="InterPro" id="IPR017441">
    <property type="entry name" value="Protein_kinase_ATP_BS"/>
</dbReference>
<reference evidence="11" key="1">
    <citation type="submission" date="2022-07" db="EMBL/GenBank/DDBJ databases">
        <title>Phylogenomic reconstructions and comparative analyses of Kickxellomycotina fungi.</title>
        <authorList>
            <person name="Reynolds N.K."/>
            <person name="Stajich J.E."/>
            <person name="Barry K."/>
            <person name="Grigoriev I.V."/>
            <person name="Crous P."/>
            <person name="Smith M.E."/>
        </authorList>
    </citation>
    <scope>NUCLEOTIDE SEQUENCE</scope>
    <source>
        <strain evidence="11">NRRL 1566</strain>
    </source>
</reference>
<keyword evidence="12" id="KW-1185">Reference proteome</keyword>
<dbReference type="GO" id="GO:0005634">
    <property type="term" value="C:nucleus"/>
    <property type="evidence" value="ECO:0007669"/>
    <property type="project" value="TreeGrafter"/>
</dbReference>
<keyword evidence="2 7" id="KW-0808">Transferase</keyword>
<dbReference type="GO" id="GO:0007052">
    <property type="term" value="P:mitotic spindle organization"/>
    <property type="evidence" value="ECO:0007669"/>
    <property type="project" value="TreeGrafter"/>
</dbReference>
<protein>
    <recommendedName>
        <fullName evidence="7">Serine/threonine-protein kinase</fullName>
        <ecNumber evidence="7">2.7.11.21</ecNumber>
    </recommendedName>
</protein>
<dbReference type="InterPro" id="IPR000959">
    <property type="entry name" value="POLO_box_dom"/>
</dbReference>
<feature type="binding site" evidence="6">
    <location>
        <position position="80"/>
    </location>
    <ligand>
        <name>ATP</name>
        <dbReference type="ChEBI" id="CHEBI:30616"/>
    </ligand>
</feature>
<evidence type="ECO:0000259" key="10">
    <source>
        <dbReference type="PROSITE" id="PS50078"/>
    </source>
</evidence>
<sequence length="735" mass="82861">MATATATAAQLALPKSSQLLAPSSDLFRCPDGVSVPAAFIDQKGGGQAYRIVSLLGRGAFGRCYKVQVVGKYELPHWACKTIDKSTFVGQKVIDRVKYEVRVMRRLPKHESVIEFHHLFEDRDRLYILMEACTSRTVHDLLQRRKLLTEFEARYFIAQVSQGIAALHEARIIHRDIKHSNLLLDQYNRIKIADFGLSTILDTENDRKLSFLGTPNFLAPELVERGGHGFGVDVWAAGILLFIMLYGKPPFSLARSSGGTNLQQLYSRIVSHAISFPNDPITTPSVQNLIQKMCTKDEKSRIQARNVCNEGWFLINADSGVPKFMPDSIFERPIRTLQEYKEAIVGVAKPLTSNKTSEKGRKGKGTAAAMRQPLDTIPENEVRKLPSRTPRTWTRAEDEKENQPVLSIPQPDQQKTRSSAGSHGYALRPRGSAAPAAAASKARAQRTTANDNSASNITASRRAAASRTAAYESAQRRLAGAEVGRVTKLSEDYIPSVQRWKRRLKRFVENTHQYLQRSSSSLEIELNQCQDPEERDYPRVGMYVLNWVILTKYGVGFRLSDGSTMGTLFNDSTSLLKMHNGDSSDNYVYVRPYETSSSIGHYTEASIPPQLEKKQRILAAIEKKIVRDFSAAIDYGIAGDMEPNKVRYPLQMYSTDTAIVFLLMGNVLQFNMNDHSKLFLYKDSHMLYKNGKEKWHFDLRQGPRMLVRNQTINIERFLLCLGYAQRALAQWNLSKP</sequence>
<keyword evidence="5 6" id="KW-0067">ATP-binding</keyword>
<evidence type="ECO:0000256" key="6">
    <source>
        <dbReference type="PROSITE-ProRule" id="PRU10141"/>
    </source>
</evidence>
<evidence type="ECO:0000256" key="2">
    <source>
        <dbReference type="ARBA" id="ARBA00022679"/>
    </source>
</evidence>
<dbReference type="Pfam" id="PF00659">
    <property type="entry name" value="POLO_box"/>
    <property type="match status" value="1"/>
</dbReference>
<evidence type="ECO:0000256" key="8">
    <source>
        <dbReference type="SAM" id="MobiDB-lite"/>
    </source>
</evidence>
<evidence type="ECO:0000256" key="4">
    <source>
        <dbReference type="ARBA" id="ARBA00022777"/>
    </source>
</evidence>
<dbReference type="PROSITE" id="PS50011">
    <property type="entry name" value="PROTEIN_KINASE_DOM"/>
    <property type="match status" value="1"/>
</dbReference>
<keyword evidence="3 6" id="KW-0547">Nucleotide-binding</keyword>
<dbReference type="Proteomes" id="UP001139887">
    <property type="component" value="Unassembled WGS sequence"/>
</dbReference>
<keyword evidence="4 7" id="KW-0418">Kinase</keyword>
<dbReference type="SUPFAM" id="SSF56112">
    <property type="entry name" value="Protein kinase-like (PK-like)"/>
    <property type="match status" value="1"/>
</dbReference>
<dbReference type="InterPro" id="IPR036947">
    <property type="entry name" value="POLO_box_dom_sf"/>
</dbReference>
<evidence type="ECO:0000256" key="3">
    <source>
        <dbReference type="ARBA" id="ARBA00022741"/>
    </source>
</evidence>
<organism evidence="11 12">
    <name type="scientific">Coemansia brasiliensis</name>
    <dbReference type="NCBI Taxonomy" id="2650707"/>
    <lineage>
        <taxon>Eukaryota</taxon>
        <taxon>Fungi</taxon>
        <taxon>Fungi incertae sedis</taxon>
        <taxon>Zoopagomycota</taxon>
        <taxon>Kickxellomycotina</taxon>
        <taxon>Kickxellomycetes</taxon>
        <taxon>Kickxellales</taxon>
        <taxon>Kickxellaceae</taxon>
        <taxon>Coemansia</taxon>
    </lineage>
</organism>
<dbReference type="AlphaFoldDB" id="A0A9W8IF01"/>
<feature type="region of interest" description="Disordered" evidence="8">
    <location>
        <begin position="352"/>
        <end position="459"/>
    </location>
</feature>
<keyword evidence="1 7" id="KW-0723">Serine/threonine-protein kinase</keyword>
<evidence type="ECO:0000313" key="12">
    <source>
        <dbReference type="Proteomes" id="UP001139887"/>
    </source>
</evidence>
<dbReference type="PROSITE" id="PS50078">
    <property type="entry name" value="POLO_BOX"/>
    <property type="match status" value="1"/>
</dbReference>
<dbReference type="SUPFAM" id="SSF82615">
    <property type="entry name" value="Polo-box domain"/>
    <property type="match status" value="1"/>
</dbReference>
<evidence type="ECO:0000259" key="9">
    <source>
        <dbReference type="PROSITE" id="PS50011"/>
    </source>
</evidence>
<dbReference type="GO" id="GO:0000776">
    <property type="term" value="C:kinetochore"/>
    <property type="evidence" value="ECO:0007669"/>
    <property type="project" value="TreeGrafter"/>
</dbReference>
<evidence type="ECO:0000256" key="5">
    <source>
        <dbReference type="ARBA" id="ARBA00022840"/>
    </source>
</evidence>
<dbReference type="GO" id="GO:0000922">
    <property type="term" value="C:spindle pole"/>
    <property type="evidence" value="ECO:0007669"/>
    <property type="project" value="TreeGrafter"/>
</dbReference>
<feature type="domain" description="POLO box" evidence="10">
    <location>
        <begin position="542"/>
        <end position="626"/>
    </location>
</feature>
<dbReference type="SMART" id="SM00220">
    <property type="entry name" value="S_TKc"/>
    <property type="match status" value="1"/>
</dbReference>
<feature type="compositionally biased region" description="Low complexity" evidence="8">
    <location>
        <begin position="425"/>
        <end position="459"/>
    </location>
</feature>
<feature type="compositionally biased region" description="Polar residues" evidence="8">
    <location>
        <begin position="409"/>
        <end position="420"/>
    </location>
</feature>
<dbReference type="EMBL" id="JANBUW010000009">
    <property type="protein sequence ID" value="KAJ2851728.1"/>
    <property type="molecule type" value="Genomic_DNA"/>
</dbReference>
<dbReference type="EC" id="2.7.11.21" evidence="7"/>
<dbReference type="InterPro" id="IPR011009">
    <property type="entry name" value="Kinase-like_dom_sf"/>
</dbReference>
<dbReference type="OrthoDB" id="408964at2759"/>
<comment type="catalytic activity">
    <reaction evidence="7">
        <text>L-threonyl-[protein] + ATP = O-phospho-L-threonyl-[protein] + ADP + H(+)</text>
        <dbReference type="Rhea" id="RHEA:46608"/>
        <dbReference type="Rhea" id="RHEA-COMP:11060"/>
        <dbReference type="Rhea" id="RHEA-COMP:11605"/>
        <dbReference type="ChEBI" id="CHEBI:15378"/>
        <dbReference type="ChEBI" id="CHEBI:30013"/>
        <dbReference type="ChEBI" id="CHEBI:30616"/>
        <dbReference type="ChEBI" id="CHEBI:61977"/>
        <dbReference type="ChEBI" id="CHEBI:456216"/>
        <dbReference type="EC" id="2.7.11.21"/>
    </reaction>
</comment>
<proteinExistence type="inferred from homology"/>
<dbReference type="Gene3D" id="3.30.1120.30">
    <property type="entry name" value="POLO box domain"/>
    <property type="match status" value="1"/>
</dbReference>
<dbReference type="GO" id="GO:0005524">
    <property type="term" value="F:ATP binding"/>
    <property type="evidence" value="ECO:0007669"/>
    <property type="project" value="UniProtKB-UniRule"/>
</dbReference>
<evidence type="ECO:0000256" key="1">
    <source>
        <dbReference type="ARBA" id="ARBA00022527"/>
    </source>
</evidence>
<dbReference type="PANTHER" id="PTHR24345:SF0">
    <property type="entry name" value="CELL CYCLE SERINE_THREONINE-PROTEIN KINASE CDC5_MSD2"/>
    <property type="match status" value="1"/>
</dbReference>
<dbReference type="InterPro" id="IPR000719">
    <property type="entry name" value="Prot_kinase_dom"/>
</dbReference>
<dbReference type="Pfam" id="PF00069">
    <property type="entry name" value="Pkinase"/>
    <property type="match status" value="1"/>
</dbReference>
<comment type="similarity">
    <text evidence="7">Belongs to the protein kinase superfamily. Ser/Thr protein kinase family. CDC5/Polo subfamily.</text>
</comment>
<dbReference type="PROSITE" id="PS00108">
    <property type="entry name" value="PROTEIN_KINASE_ST"/>
    <property type="match status" value="1"/>
</dbReference>